<dbReference type="AlphaFoldDB" id="A0A9P9IWY7"/>
<evidence type="ECO:0000313" key="2">
    <source>
        <dbReference type="Proteomes" id="UP000738349"/>
    </source>
</evidence>
<dbReference type="PANTHER" id="PTHR14187">
    <property type="entry name" value="ALPHA KINASE/ELONGATION FACTOR 2 KINASE"/>
    <property type="match status" value="1"/>
</dbReference>
<evidence type="ECO:0000313" key="1">
    <source>
        <dbReference type="EMBL" id="KAH7133699.1"/>
    </source>
</evidence>
<accession>A0A9P9IWY7</accession>
<dbReference type="InterPro" id="IPR043129">
    <property type="entry name" value="ATPase_NBD"/>
</dbReference>
<dbReference type="PANTHER" id="PTHR14187:SF5">
    <property type="entry name" value="HEAT SHOCK 70 KDA PROTEIN 12A"/>
    <property type="match status" value="1"/>
</dbReference>
<name>A0A9P9IWY7_9HYPO</name>
<dbReference type="PRINTS" id="PR00301">
    <property type="entry name" value="HEATSHOCK70"/>
</dbReference>
<dbReference type="OrthoDB" id="2963168at2759"/>
<evidence type="ECO:0008006" key="3">
    <source>
        <dbReference type="Google" id="ProtNLM"/>
    </source>
</evidence>
<protein>
    <recommendedName>
        <fullName evidence="3">Actin-like ATPase domain-containing protein</fullName>
    </recommendedName>
</protein>
<proteinExistence type="predicted"/>
<organism evidence="1 2">
    <name type="scientific">Dactylonectria macrodidyma</name>
    <dbReference type="NCBI Taxonomy" id="307937"/>
    <lineage>
        <taxon>Eukaryota</taxon>
        <taxon>Fungi</taxon>
        <taxon>Dikarya</taxon>
        <taxon>Ascomycota</taxon>
        <taxon>Pezizomycotina</taxon>
        <taxon>Sordariomycetes</taxon>
        <taxon>Hypocreomycetidae</taxon>
        <taxon>Hypocreales</taxon>
        <taxon>Nectriaceae</taxon>
        <taxon>Dactylonectria</taxon>
    </lineage>
</organism>
<dbReference type="CDD" id="cd10170">
    <property type="entry name" value="ASKHA_NBD_HSP70"/>
    <property type="match status" value="1"/>
</dbReference>
<sequence length="613" mass="68136">MMGRGKNNLSGRRWNRPTEAGNDTLVIGIDFGTTYCGVAWATAADFDREKVNFITSWPGTGRDEGKAPTELYYEEGQISWGFDIPTDVEPIRWFKLLLLKDEDLVPEVRESEFLLRSRKALRKLGKSPVDVIADYLRILWSHIQDTITKSRGKAVVNALTFHVVLTVPAIWKEYARQDMEKAAKQAGILESRFAGMTQLTFAPEPEAAALSTLFERGGESNAGDVYIICDAGGGTVDLITYAIESVEPIRMREAVEGTGGLCGGIFIDEAFQELCQNRLGRRWDHLSQAGIKDIMKGEWERSIKPQFTPENKQKEYIVAVPAEAFGGKGLDDIKKEPLIKKGRIHFKGSHLQDAFTGVFSQILDLIKAQRKKTIDQGLQVTGIILVGGLGGSPYLYKYLCDEMADANINVLQSGGIGPRTAICHGAVFKGFLESGNSEATRTGENLAAKLIQVTSTISRASFGVCFSSLFRKGEHLEEDKYWDADWDEYKAGNQMEWYIRKGECVSNKDPVGHRYARVFSKKWDGRYTETIYQCEDLEPPTRRTTSVTKIGQFECAVLDECDPGPDLEDHKTSDGMKQKLSYSVEMIPTGATVDFAVICNGTRLGNTSLKVCS</sequence>
<dbReference type="Gene3D" id="3.30.420.40">
    <property type="match status" value="1"/>
</dbReference>
<dbReference type="EMBL" id="JAGMUV010000015">
    <property type="protein sequence ID" value="KAH7133699.1"/>
    <property type="molecule type" value="Genomic_DNA"/>
</dbReference>
<comment type="caution">
    <text evidence="1">The sequence shown here is derived from an EMBL/GenBank/DDBJ whole genome shotgun (WGS) entry which is preliminary data.</text>
</comment>
<dbReference type="Proteomes" id="UP000738349">
    <property type="component" value="Unassembled WGS sequence"/>
</dbReference>
<keyword evidence="2" id="KW-1185">Reference proteome</keyword>
<reference evidence="1" key="1">
    <citation type="journal article" date="2021" name="Nat. Commun.">
        <title>Genetic determinants of endophytism in the Arabidopsis root mycobiome.</title>
        <authorList>
            <person name="Mesny F."/>
            <person name="Miyauchi S."/>
            <person name="Thiergart T."/>
            <person name="Pickel B."/>
            <person name="Atanasova L."/>
            <person name="Karlsson M."/>
            <person name="Huettel B."/>
            <person name="Barry K.W."/>
            <person name="Haridas S."/>
            <person name="Chen C."/>
            <person name="Bauer D."/>
            <person name="Andreopoulos W."/>
            <person name="Pangilinan J."/>
            <person name="LaButti K."/>
            <person name="Riley R."/>
            <person name="Lipzen A."/>
            <person name="Clum A."/>
            <person name="Drula E."/>
            <person name="Henrissat B."/>
            <person name="Kohler A."/>
            <person name="Grigoriev I.V."/>
            <person name="Martin F.M."/>
            <person name="Hacquard S."/>
        </authorList>
    </citation>
    <scope>NUCLEOTIDE SEQUENCE</scope>
    <source>
        <strain evidence="1">MPI-CAGE-AT-0147</strain>
    </source>
</reference>
<dbReference type="SUPFAM" id="SSF53067">
    <property type="entry name" value="Actin-like ATPase domain"/>
    <property type="match status" value="2"/>
</dbReference>
<gene>
    <name evidence="1" type="ORF">EDB81DRAFT_903856</name>
</gene>